<evidence type="ECO:0000259" key="1">
    <source>
        <dbReference type="Pfam" id="PF07883"/>
    </source>
</evidence>
<proteinExistence type="predicted"/>
<dbReference type="OrthoDB" id="4270834at2"/>
<feature type="domain" description="Cupin type-2" evidence="1">
    <location>
        <begin position="40"/>
        <end position="97"/>
    </location>
</feature>
<reference evidence="2 3" key="1">
    <citation type="submission" date="2018-08" db="EMBL/GenBank/DDBJ databases">
        <title>Genomic Encyclopedia of Archaeal and Bacterial Type Strains, Phase II (KMG-II): from individual species to whole genera.</title>
        <authorList>
            <person name="Goeker M."/>
        </authorList>
    </citation>
    <scope>NUCLEOTIDE SEQUENCE [LARGE SCALE GENOMIC DNA]</scope>
    <source>
        <strain evidence="2 3">DSM 45791</strain>
    </source>
</reference>
<keyword evidence="2" id="KW-0560">Oxidoreductase</keyword>
<gene>
    <name evidence="2" type="ORF">BCF44_10810</name>
</gene>
<sequence>MTHDDPSIFRPGGPPPKLEVVSTVAGVPQIHEKAEAMTILVTLPPGSPGAVPHRHPGPAYGYVLKGALRFELEGEPERVVRPGETFWEPGGDVIHYQDANALDDEESMFVVTMFCVPGQPMLIPVPEEELEARKDRRAPRP</sequence>
<keyword evidence="3" id="KW-1185">Reference proteome</keyword>
<dbReference type="PANTHER" id="PTHR38599:SF1">
    <property type="entry name" value="CUPIN DOMAIN PROTEIN (AFU_ORTHOLOGUE AFUA_3G13620)"/>
    <property type="match status" value="1"/>
</dbReference>
<dbReference type="Proteomes" id="UP000256269">
    <property type="component" value="Unassembled WGS sequence"/>
</dbReference>
<protein>
    <submittedName>
        <fullName evidence="2">Quercetin dioxygenase-like cupin family protein</fullName>
    </submittedName>
</protein>
<dbReference type="GO" id="GO:0051213">
    <property type="term" value="F:dioxygenase activity"/>
    <property type="evidence" value="ECO:0007669"/>
    <property type="project" value="UniProtKB-KW"/>
</dbReference>
<dbReference type="InterPro" id="IPR013096">
    <property type="entry name" value="Cupin_2"/>
</dbReference>
<organism evidence="2 3">
    <name type="scientific">Kutzneria buriramensis</name>
    <dbReference type="NCBI Taxonomy" id="1045776"/>
    <lineage>
        <taxon>Bacteria</taxon>
        <taxon>Bacillati</taxon>
        <taxon>Actinomycetota</taxon>
        <taxon>Actinomycetes</taxon>
        <taxon>Pseudonocardiales</taxon>
        <taxon>Pseudonocardiaceae</taxon>
        <taxon>Kutzneria</taxon>
    </lineage>
</organism>
<name>A0A3E0HFF9_9PSEU</name>
<dbReference type="InterPro" id="IPR014710">
    <property type="entry name" value="RmlC-like_jellyroll"/>
</dbReference>
<dbReference type="RefSeq" id="WP_116176491.1">
    <property type="nucleotide sequence ID" value="NZ_CP144375.1"/>
</dbReference>
<dbReference type="Pfam" id="PF07883">
    <property type="entry name" value="Cupin_2"/>
    <property type="match status" value="1"/>
</dbReference>
<evidence type="ECO:0000313" key="3">
    <source>
        <dbReference type="Proteomes" id="UP000256269"/>
    </source>
</evidence>
<keyword evidence="2" id="KW-0223">Dioxygenase</keyword>
<comment type="caution">
    <text evidence="2">The sequence shown here is derived from an EMBL/GenBank/DDBJ whole genome shotgun (WGS) entry which is preliminary data.</text>
</comment>
<evidence type="ECO:0000313" key="2">
    <source>
        <dbReference type="EMBL" id="REH44530.1"/>
    </source>
</evidence>
<dbReference type="Gene3D" id="2.60.120.10">
    <property type="entry name" value="Jelly Rolls"/>
    <property type="match status" value="1"/>
</dbReference>
<dbReference type="SUPFAM" id="SSF51182">
    <property type="entry name" value="RmlC-like cupins"/>
    <property type="match status" value="1"/>
</dbReference>
<dbReference type="EMBL" id="QUNO01000008">
    <property type="protein sequence ID" value="REH44530.1"/>
    <property type="molecule type" value="Genomic_DNA"/>
</dbReference>
<dbReference type="CDD" id="cd02234">
    <property type="entry name" value="cupin_BLR7677-like"/>
    <property type="match status" value="1"/>
</dbReference>
<dbReference type="AlphaFoldDB" id="A0A3E0HFF9"/>
<accession>A0A3E0HFF9</accession>
<dbReference type="PANTHER" id="PTHR38599">
    <property type="entry name" value="CUPIN DOMAIN PROTEIN (AFU_ORTHOLOGUE AFUA_3G13620)"/>
    <property type="match status" value="1"/>
</dbReference>
<dbReference type="InterPro" id="IPR011051">
    <property type="entry name" value="RmlC_Cupin_sf"/>
</dbReference>